<reference evidence="1 2" key="1">
    <citation type="submission" date="2020-08" db="EMBL/GenBank/DDBJ databases">
        <title>A Genomic Blueprint of the Chicken Gut Microbiome.</title>
        <authorList>
            <person name="Gilroy R."/>
            <person name="Ravi A."/>
            <person name="Getino M."/>
            <person name="Pursley I."/>
            <person name="Horton D.L."/>
            <person name="Alikhan N.-F."/>
            <person name="Baker D."/>
            <person name="Gharbi K."/>
            <person name="Hall N."/>
            <person name="Watson M."/>
            <person name="Adriaenssens E.M."/>
            <person name="Foster-Nyarko E."/>
            <person name="Jarju S."/>
            <person name="Secka A."/>
            <person name="Antonio M."/>
            <person name="Oren A."/>
            <person name="Chaudhuri R."/>
            <person name="La Ragione R.M."/>
            <person name="Hildebrand F."/>
            <person name="Pallen M.J."/>
        </authorList>
    </citation>
    <scope>NUCLEOTIDE SEQUENCE [LARGE SCALE GENOMIC DNA]</scope>
    <source>
        <strain evidence="1 2">Sa1YVA5</strain>
    </source>
</reference>
<evidence type="ECO:0000313" key="2">
    <source>
        <dbReference type="Proteomes" id="UP000650224"/>
    </source>
</evidence>
<gene>
    <name evidence="1" type="ORF">H9627_08105</name>
</gene>
<name>A0A8I0HP31_9CORY</name>
<protein>
    <submittedName>
        <fullName evidence="1">Uncharacterized protein</fullName>
    </submittedName>
</protein>
<accession>A0A8I0HP31</accession>
<organism evidence="1 2">
    <name type="scientific">Corynebacterium gallinarum</name>
    <dbReference type="NCBI Taxonomy" id="2762214"/>
    <lineage>
        <taxon>Bacteria</taxon>
        <taxon>Bacillati</taxon>
        <taxon>Actinomycetota</taxon>
        <taxon>Actinomycetes</taxon>
        <taxon>Mycobacteriales</taxon>
        <taxon>Corynebacteriaceae</taxon>
        <taxon>Corynebacterium</taxon>
    </lineage>
</organism>
<evidence type="ECO:0000313" key="1">
    <source>
        <dbReference type="EMBL" id="MBD8030284.1"/>
    </source>
</evidence>
<sequence>MVAIEYKEEGTYMRGLGRWLQLNPEELERHKVATWRIAGSGRAVGYTLAVDGNAVLVGVVKARGSDANLIPLPLEKPREGVTLELVKSWTLTEAIEAFEQGEVTPRELNWLYRHSGGATGVSYTAHTEIEDIIDLDPAVEGVFIRSGNHSGYVHVDRLIPAKGKTVIIDPSELYKPARLQSSPLTQDGLPEYSFNDRMKIFAKAAGKFFADKS</sequence>
<dbReference type="Proteomes" id="UP000650224">
    <property type="component" value="Unassembled WGS sequence"/>
</dbReference>
<proteinExistence type="predicted"/>
<comment type="caution">
    <text evidence="1">The sequence shown here is derived from an EMBL/GenBank/DDBJ whole genome shotgun (WGS) entry which is preliminary data.</text>
</comment>
<dbReference type="AlphaFoldDB" id="A0A8I0HP31"/>
<dbReference type="EMBL" id="JACSPR010000005">
    <property type="protein sequence ID" value="MBD8030284.1"/>
    <property type="molecule type" value="Genomic_DNA"/>
</dbReference>
<dbReference type="RefSeq" id="WP_191733514.1">
    <property type="nucleotide sequence ID" value="NZ_JACSPR010000005.1"/>
</dbReference>
<keyword evidence="2" id="KW-1185">Reference proteome</keyword>